<organism evidence="1">
    <name type="scientific">viral metagenome</name>
    <dbReference type="NCBI Taxonomy" id="1070528"/>
    <lineage>
        <taxon>unclassified sequences</taxon>
        <taxon>metagenomes</taxon>
        <taxon>organismal metagenomes</taxon>
    </lineage>
</organism>
<dbReference type="AlphaFoldDB" id="A0A6C0JCY9"/>
<name>A0A6C0JCY9_9ZZZZ</name>
<dbReference type="EMBL" id="MN740361">
    <property type="protein sequence ID" value="QHU02700.1"/>
    <property type="molecule type" value="Genomic_DNA"/>
</dbReference>
<evidence type="ECO:0008006" key="2">
    <source>
        <dbReference type="Google" id="ProtNLM"/>
    </source>
</evidence>
<evidence type="ECO:0000313" key="1">
    <source>
        <dbReference type="EMBL" id="QHU02700.1"/>
    </source>
</evidence>
<protein>
    <recommendedName>
        <fullName evidence="2">Helicase superfamily 3 single-stranded DNA/RNA virus domain-containing protein</fullName>
    </recommendedName>
</protein>
<accession>A0A6C0JCY9</accession>
<sequence>MFNVLPFKRIMYRYIMSLIKNFNDQYTFAKKSVRNAISTGQNIVLYGTSCNGKTHLVNEFNSLIVDNGYCHMFNNLRYGTSSPWILEITNIESLQGELLKQSAFVFINMNGFVYPKYTRLRSGKQIHSYTAST</sequence>
<proteinExistence type="predicted"/>
<reference evidence="1" key="1">
    <citation type="journal article" date="2020" name="Nature">
        <title>Giant virus diversity and host interactions through global metagenomics.</title>
        <authorList>
            <person name="Schulz F."/>
            <person name="Roux S."/>
            <person name="Paez-Espino D."/>
            <person name="Jungbluth S."/>
            <person name="Walsh D.A."/>
            <person name="Denef V.J."/>
            <person name="McMahon K.D."/>
            <person name="Konstantinidis K.T."/>
            <person name="Eloe-Fadrosh E.A."/>
            <person name="Kyrpides N.C."/>
            <person name="Woyke T."/>
        </authorList>
    </citation>
    <scope>NUCLEOTIDE SEQUENCE</scope>
    <source>
        <strain evidence="1">GVMAG-M-3300025880-76</strain>
    </source>
</reference>